<gene>
    <name evidence="1" type="ORF">RHMOL_Rhmol07G0276600</name>
</gene>
<dbReference type="Proteomes" id="UP001062846">
    <property type="component" value="Chromosome 7"/>
</dbReference>
<keyword evidence="2" id="KW-1185">Reference proteome</keyword>
<sequence>MLIRNTFSLAPSLQFGLEHLVNYLYLVEYSMSLSFNLIFKNSIPNTDDVVNLMKLRMTLWVKERCNLVAYSVEDFKSHLEGIRKHKI</sequence>
<evidence type="ECO:0000313" key="1">
    <source>
        <dbReference type="EMBL" id="KAI8548477.1"/>
    </source>
</evidence>
<name>A0ACC0N6W7_RHOML</name>
<reference evidence="1" key="1">
    <citation type="submission" date="2022-02" db="EMBL/GenBank/DDBJ databases">
        <title>Plant Genome Project.</title>
        <authorList>
            <person name="Zhang R.-G."/>
        </authorList>
    </citation>
    <scope>NUCLEOTIDE SEQUENCE</scope>
    <source>
        <strain evidence="1">AT1</strain>
    </source>
</reference>
<evidence type="ECO:0000313" key="2">
    <source>
        <dbReference type="Proteomes" id="UP001062846"/>
    </source>
</evidence>
<protein>
    <submittedName>
        <fullName evidence="1">Uncharacterized protein</fullName>
    </submittedName>
</protein>
<comment type="caution">
    <text evidence="1">The sequence shown here is derived from an EMBL/GenBank/DDBJ whole genome shotgun (WGS) entry which is preliminary data.</text>
</comment>
<proteinExistence type="predicted"/>
<dbReference type="EMBL" id="CM046394">
    <property type="protein sequence ID" value="KAI8548477.1"/>
    <property type="molecule type" value="Genomic_DNA"/>
</dbReference>
<organism evidence="1 2">
    <name type="scientific">Rhododendron molle</name>
    <name type="common">Chinese azalea</name>
    <name type="synonym">Azalea mollis</name>
    <dbReference type="NCBI Taxonomy" id="49168"/>
    <lineage>
        <taxon>Eukaryota</taxon>
        <taxon>Viridiplantae</taxon>
        <taxon>Streptophyta</taxon>
        <taxon>Embryophyta</taxon>
        <taxon>Tracheophyta</taxon>
        <taxon>Spermatophyta</taxon>
        <taxon>Magnoliopsida</taxon>
        <taxon>eudicotyledons</taxon>
        <taxon>Gunneridae</taxon>
        <taxon>Pentapetalae</taxon>
        <taxon>asterids</taxon>
        <taxon>Ericales</taxon>
        <taxon>Ericaceae</taxon>
        <taxon>Ericoideae</taxon>
        <taxon>Rhodoreae</taxon>
        <taxon>Rhododendron</taxon>
    </lineage>
</organism>
<accession>A0ACC0N6W7</accession>